<protein>
    <submittedName>
        <fullName evidence="3">Uncharacterized protein</fullName>
    </submittedName>
</protein>
<keyword evidence="1" id="KW-0175">Coiled coil</keyword>
<dbReference type="InterPro" id="IPR055731">
    <property type="entry name" value="Pam3_gp33-like"/>
</dbReference>
<dbReference type="Proteomes" id="UP000220157">
    <property type="component" value="Unassembled WGS sequence"/>
</dbReference>
<organism evidence="3 4">
    <name type="scientific">Faecalibacterium prausnitzii</name>
    <dbReference type="NCBI Taxonomy" id="853"/>
    <lineage>
        <taxon>Bacteria</taxon>
        <taxon>Bacillati</taxon>
        <taxon>Bacillota</taxon>
        <taxon>Clostridia</taxon>
        <taxon>Eubacteriales</taxon>
        <taxon>Oscillospiraceae</taxon>
        <taxon>Faecalibacterium</taxon>
    </lineage>
</organism>
<evidence type="ECO:0000313" key="3">
    <source>
        <dbReference type="EMBL" id="PDX81445.1"/>
    </source>
</evidence>
<gene>
    <name evidence="2" type="ORF">CGS56_14115</name>
    <name evidence="3" type="ORF">CGS58_07065</name>
</gene>
<evidence type="ECO:0000313" key="5">
    <source>
        <dbReference type="Proteomes" id="UP000220157"/>
    </source>
</evidence>
<accession>A0A2A7AQH5</accession>
<dbReference type="Pfam" id="PF23984">
    <property type="entry name" value="DUF7307"/>
    <property type="match status" value="1"/>
</dbReference>
<evidence type="ECO:0000256" key="1">
    <source>
        <dbReference type="SAM" id="Coils"/>
    </source>
</evidence>
<dbReference type="EMBL" id="NMTW01000053">
    <property type="protein sequence ID" value="PDX74173.1"/>
    <property type="molecule type" value="Genomic_DNA"/>
</dbReference>
<feature type="coiled-coil region" evidence="1">
    <location>
        <begin position="3"/>
        <end position="41"/>
    </location>
</feature>
<name>A0A2A7AQH5_9FIRM</name>
<reference evidence="3" key="2">
    <citation type="submission" date="2017-07" db="EMBL/GenBank/DDBJ databases">
        <authorList>
            <person name="Sun Z.S."/>
            <person name="Albrecht U."/>
            <person name="Echele G."/>
            <person name="Lee C.C."/>
        </authorList>
    </citation>
    <scope>NUCLEOTIDE SEQUENCE</scope>
    <source>
        <strain evidence="2">CNCM I 4573</strain>
        <strain evidence="3">CNCM I 4575</strain>
    </source>
</reference>
<evidence type="ECO:0000313" key="2">
    <source>
        <dbReference type="EMBL" id="PDX74173.1"/>
    </source>
</evidence>
<dbReference type="EMBL" id="NMTY01000015">
    <property type="protein sequence ID" value="PDX81445.1"/>
    <property type="molecule type" value="Genomic_DNA"/>
</dbReference>
<dbReference type="Proteomes" id="UP000220005">
    <property type="component" value="Unassembled WGS sequence"/>
</dbReference>
<evidence type="ECO:0000313" key="4">
    <source>
        <dbReference type="Proteomes" id="UP000220005"/>
    </source>
</evidence>
<sequence>MTLLDMVRDYQSLLERKEELADEVKANNALIEEAKANISQQMIDDDCPSISVGGFKFTLTPKTIYSKKSEAELASEGINFFETLRGEGLGDIIVESVNTRTLQSTIKAYVEENDGLSEDLAKCISIFDTYDITRRRESSRATKGGKE</sequence>
<reference evidence="4 5" key="1">
    <citation type="journal article" date="2017" name="Front. Microbiol.">
        <title>New Insights into the Diversity of the Genus Faecalibacterium.</title>
        <authorList>
            <person name="Benevides L."/>
            <person name="Burman S."/>
            <person name="Martin R."/>
            <person name="Robert V."/>
            <person name="Thomas M."/>
            <person name="Miquel S."/>
            <person name="Chain F."/>
            <person name="Sokol H."/>
            <person name="Bermudez-Humaran L.G."/>
            <person name="Morrison M."/>
            <person name="Langella P."/>
            <person name="Azevedo V.A."/>
            <person name="Chatel J.M."/>
            <person name="Soares S."/>
        </authorList>
    </citation>
    <scope>NUCLEOTIDE SEQUENCE [LARGE SCALE GENOMIC DNA]</scope>
    <source>
        <strain evidence="2 5">CNCM I 4573</strain>
        <strain evidence="3 4">CNCM I 4575</strain>
    </source>
</reference>
<comment type="caution">
    <text evidence="3">The sequence shown here is derived from an EMBL/GenBank/DDBJ whole genome shotgun (WGS) entry which is preliminary data.</text>
</comment>
<dbReference type="RefSeq" id="WP_097786180.1">
    <property type="nucleotide sequence ID" value="NZ_NMTW01000053.1"/>
</dbReference>
<proteinExistence type="predicted"/>
<dbReference type="AlphaFoldDB" id="A0A2A7AQH5"/>